<gene>
    <name evidence="2" type="ordered locus">HCH_04779</name>
</gene>
<organism evidence="2 3">
    <name type="scientific">Hahella chejuensis (strain KCTC 2396)</name>
    <dbReference type="NCBI Taxonomy" id="349521"/>
    <lineage>
        <taxon>Bacteria</taxon>
        <taxon>Pseudomonadati</taxon>
        <taxon>Pseudomonadota</taxon>
        <taxon>Gammaproteobacteria</taxon>
        <taxon>Oceanospirillales</taxon>
        <taxon>Hahellaceae</taxon>
        <taxon>Hahella</taxon>
    </lineage>
</organism>
<keyword evidence="1" id="KW-1133">Transmembrane helix</keyword>
<dbReference type="RefSeq" id="WP_011398538.1">
    <property type="nucleotide sequence ID" value="NC_007645.1"/>
</dbReference>
<protein>
    <submittedName>
        <fullName evidence="2">Uncharacterized protein</fullName>
    </submittedName>
</protein>
<dbReference type="Proteomes" id="UP000000238">
    <property type="component" value="Chromosome"/>
</dbReference>
<keyword evidence="1" id="KW-0472">Membrane</keyword>
<dbReference type="KEGG" id="hch:HCH_04779"/>
<dbReference type="AlphaFoldDB" id="Q2SD01"/>
<keyword evidence="3" id="KW-1185">Reference proteome</keyword>
<sequence>MKIERWRKVAFEEKPLWLEKIVLGIVWLLIFTSGHDLWNPYPVLGLLVLLLGLYALWRIARRTKCRWVLDVLLSYDGDKAVFNLRPERKDLRPIEVLISKVELIRYGDTFVYFEGVYPYAKEAPFSKKFLPHIKTLINKMQTSYPNIKVEAL</sequence>
<proteinExistence type="predicted"/>
<dbReference type="HOGENOM" id="CLU_1719787_0_0_6"/>
<evidence type="ECO:0000313" key="3">
    <source>
        <dbReference type="Proteomes" id="UP000000238"/>
    </source>
</evidence>
<evidence type="ECO:0000256" key="1">
    <source>
        <dbReference type="SAM" id="Phobius"/>
    </source>
</evidence>
<dbReference type="EMBL" id="CP000155">
    <property type="protein sequence ID" value="ABC31473.1"/>
    <property type="molecule type" value="Genomic_DNA"/>
</dbReference>
<name>Q2SD01_HAHCH</name>
<dbReference type="OrthoDB" id="9900887at2"/>
<feature type="transmembrane region" description="Helical" evidence="1">
    <location>
        <begin position="40"/>
        <end position="57"/>
    </location>
</feature>
<accession>Q2SD01</accession>
<evidence type="ECO:0000313" key="2">
    <source>
        <dbReference type="EMBL" id="ABC31473.1"/>
    </source>
</evidence>
<feature type="transmembrane region" description="Helical" evidence="1">
    <location>
        <begin position="16"/>
        <end position="34"/>
    </location>
</feature>
<keyword evidence="1" id="KW-0812">Transmembrane</keyword>
<reference evidence="2 3" key="1">
    <citation type="journal article" date="2005" name="Nucleic Acids Res.">
        <title>Genomic blueprint of Hahella chejuensis, a marine microbe producing an algicidal agent.</title>
        <authorList>
            <person name="Jeong H."/>
            <person name="Yim J.H."/>
            <person name="Lee C."/>
            <person name="Choi S.-H."/>
            <person name="Park Y.K."/>
            <person name="Yoon S.H."/>
            <person name="Hur C.-G."/>
            <person name="Kang H.-Y."/>
            <person name="Kim D."/>
            <person name="Lee H.H."/>
            <person name="Park K.H."/>
            <person name="Park S.-H."/>
            <person name="Park H.-S."/>
            <person name="Lee H.K."/>
            <person name="Oh T.K."/>
            <person name="Kim J.F."/>
        </authorList>
    </citation>
    <scope>NUCLEOTIDE SEQUENCE [LARGE SCALE GENOMIC DNA]</scope>
    <source>
        <strain evidence="2 3">KCTC 2396</strain>
    </source>
</reference>